<dbReference type="GO" id="GO:0030388">
    <property type="term" value="P:fructose 1,6-bisphosphate metabolic process"/>
    <property type="evidence" value="ECO:0007669"/>
    <property type="project" value="TreeGrafter"/>
</dbReference>
<dbReference type="PROSITE" id="PS51257">
    <property type="entry name" value="PROKAR_LIPOPROTEIN"/>
    <property type="match status" value="1"/>
</dbReference>
<evidence type="ECO:0000313" key="5">
    <source>
        <dbReference type="EMBL" id="CAB4554244.1"/>
    </source>
</evidence>
<sequence length="323" mass="33740">MPRQEASLHNANQPTMDILSATVAATAGCWHLVGSDDKLAVDGAAVDAMRHALRGADFGGIVVIGEGEKDEAPMLYNGEIIGGGQPVEWDIAVDPVDGTALAAAATPGAVSVMAAAERGAMLEAKEVYYMSKIVSGRAGVGLLDLDATPAENINRLAMALDKSVTDVRVAVINKPNNADLIKEVEATGATWVSFDEGDIAMAVAAAVPDSGVDLLLGLGGSPEGVATAVAIRILGGFMQTRFAPQDPDQIERALAANYDIERKFELEELVSGDKLIFVLTGITDGILAQGVQEDDDEIRVQSFVLDSNIGEGLLVDVRVSRES</sequence>
<dbReference type="GO" id="GO:0006094">
    <property type="term" value="P:gluconeogenesis"/>
    <property type="evidence" value="ECO:0007669"/>
    <property type="project" value="InterPro"/>
</dbReference>
<dbReference type="GO" id="GO:0006071">
    <property type="term" value="P:glycerol metabolic process"/>
    <property type="evidence" value="ECO:0007669"/>
    <property type="project" value="InterPro"/>
</dbReference>
<protein>
    <submittedName>
        <fullName evidence="5">Unannotated protein</fullName>
    </submittedName>
</protein>
<dbReference type="InterPro" id="IPR004464">
    <property type="entry name" value="FBPase_class-2/SBPase"/>
</dbReference>
<reference evidence="5" key="1">
    <citation type="submission" date="2020-05" db="EMBL/GenBank/DDBJ databases">
        <authorList>
            <person name="Chiriac C."/>
            <person name="Salcher M."/>
            <person name="Ghai R."/>
            <person name="Kavagutti S V."/>
        </authorList>
    </citation>
    <scope>NUCLEOTIDE SEQUENCE</scope>
</reference>
<evidence type="ECO:0000256" key="4">
    <source>
        <dbReference type="ARBA" id="ARBA00023277"/>
    </source>
</evidence>
<dbReference type="GO" id="GO:0042132">
    <property type="term" value="F:fructose 1,6-bisphosphate 1-phosphatase activity"/>
    <property type="evidence" value="ECO:0007669"/>
    <property type="project" value="InterPro"/>
</dbReference>
<dbReference type="Gene3D" id="3.40.190.90">
    <property type="match status" value="1"/>
</dbReference>
<dbReference type="PIRSF" id="PIRSF004532">
    <property type="entry name" value="GlpX"/>
    <property type="match status" value="1"/>
</dbReference>
<dbReference type="Gene3D" id="3.30.540.10">
    <property type="entry name" value="Fructose-1,6-Bisphosphatase, subunit A, domain 1"/>
    <property type="match status" value="1"/>
</dbReference>
<dbReference type="PANTHER" id="PTHR30447">
    <property type="entry name" value="FRUCTOSE-1,6-BISPHOSPHATASE CLASS 2"/>
    <property type="match status" value="1"/>
</dbReference>
<dbReference type="Pfam" id="PF03320">
    <property type="entry name" value="FBPase_glpX"/>
    <property type="match status" value="1"/>
</dbReference>
<dbReference type="SUPFAM" id="SSF56655">
    <property type="entry name" value="Carbohydrate phosphatase"/>
    <property type="match status" value="1"/>
</dbReference>
<keyword evidence="2" id="KW-0378">Hydrolase</keyword>
<keyword evidence="1" id="KW-0479">Metal-binding</keyword>
<organism evidence="5">
    <name type="scientific">freshwater metagenome</name>
    <dbReference type="NCBI Taxonomy" id="449393"/>
    <lineage>
        <taxon>unclassified sequences</taxon>
        <taxon>metagenomes</taxon>
        <taxon>ecological metagenomes</taxon>
    </lineage>
</organism>
<keyword evidence="4" id="KW-0119">Carbohydrate metabolism</keyword>
<keyword evidence="3" id="KW-0464">Manganese</keyword>
<dbReference type="GO" id="GO:0005829">
    <property type="term" value="C:cytosol"/>
    <property type="evidence" value="ECO:0007669"/>
    <property type="project" value="TreeGrafter"/>
</dbReference>
<evidence type="ECO:0000256" key="2">
    <source>
        <dbReference type="ARBA" id="ARBA00022801"/>
    </source>
</evidence>
<dbReference type="EMBL" id="CAEZTF010000009">
    <property type="protein sequence ID" value="CAB4554244.1"/>
    <property type="molecule type" value="Genomic_DNA"/>
</dbReference>
<dbReference type="AlphaFoldDB" id="A0A6J6CSS2"/>
<gene>
    <name evidence="5" type="ORF">UFOPK1618_00104</name>
</gene>
<accession>A0A6J6CSS2</accession>
<dbReference type="GO" id="GO:0046872">
    <property type="term" value="F:metal ion binding"/>
    <property type="evidence" value="ECO:0007669"/>
    <property type="project" value="UniProtKB-KW"/>
</dbReference>
<evidence type="ECO:0000256" key="1">
    <source>
        <dbReference type="ARBA" id="ARBA00022723"/>
    </source>
</evidence>
<evidence type="ECO:0000256" key="3">
    <source>
        <dbReference type="ARBA" id="ARBA00023211"/>
    </source>
</evidence>
<dbReference type="PANTHER" id="PTHR30447:SF0">
    <property type="entry name" value="FRUCTOSE-1,6-BISPHOSPHATASE 1 CLASS 2-RELATED"/>
    <property type="match status" value="1"/>
</dbReference>
<proteinExistence type="predicted"/>
<name>A0A6J6CSS2_9ZZZZ</name>